<dbReference type="AlphaFoldDB" id="L9XLA2"/>
<keyword evidence="7" id="KW-1185">Reference proteome</keyword>
<dbReference type="eggNOG" id="arCOG06310">
    <property type="taxonomic scope" value="Archaea"/>
</dbReference>
<sequence>MDDAGPPTTRRNLLAGASVAAASGLAGCLEQLWSQAETTGPDQVSLTIKTVPADDDRLAATIASRLRENYEVAGIDATHEPIGEAELYRDLLLEGNYDVFVARHPGLDEPDAFHGLLHSRFVGEQGWQNPFQLADLTIDDALEVQRRADGDRADALDELLDHLLMTTPYTAVAHPHALGGRRDEIDVPSPPERPHEFLDVLSLPDNGPRDGPLVVGVYGEGLTRRLNPITVDQNRIDGLLGLLYDPLARRIDGEYVPWLIDDFEWDENDPLRLRITLRDGLEWHDGESLDAEDVEFTYRFVEDTSLGAVDDGIPAPRFRGRRTLVDAATVVDSRTITLTFTETTPAVARRALTIPILPEHVWTDRSTLLVDRQPEALAHDNDEPVGSGLLEFGEATTDVELELTPVEDHALLSAADRPDVLEAFPRYDGIRFEVAPNPGAMVDALIDGEIDITAGGLPPEYAESIRDADDVSTATGTTDAFYMIGYNAQHSELGHPHVRRICSQLIDREHVVTEFFEGFADPATAPTELVGLRRANWPGDTLDDERASTLLDFPGTAGEVDPRAARSLFREIHYSYEDDALLGSSG</sequence>
<dbReference type="PROSITE" id="PS51318">
    <property type="entry name" value="TAT"/>
    <property type="match status" value="1"/>
</dbReference>
<evidence type="ECO:0000256" key="4">
    <source>
        <dbReference type="ARBA" id="ARBA00022729"/>
    </source>
</evidence>
<name>L9XLA2_9EURY</name>
<dbReference type="PANTHER" id="PTHR30290">
    <property type="entry name" value="PERIPLASMIC BINDING COMPONENT OF ABC TRANSPORTER"/>
    <property type="match status" value="1"/>
</dbReference>
<dbReference type="InterPro" id="IPR039424">
    <property type="entry name" value="SBP_5"/>
</dbReference>
<dbReference type="Proteomes" id="UP000011602">
    <property type="component" value="Unassembled WGS sequence"/>
</dbReference>
<feature type="domain" description="Solute-binding protein family 5" evidence="5">
    <location>
        <begin position="254"/>
        <end position="575"/>
    </location>
</feature>
<dbReference type="GO" id="GO:1904680">
    <property type="term" value="F:peptide transmembrane transporter activity"/>
    <property type="evidence" value="ECO:0007669"/>
    <property type="project" value="TreeGrafter"/>
</dbReference>
<proteinExistence type="inferred from homology"/>
<dbReference type="InterPro" id="IPR000914">
    <property type="entry name" value="SBP_5_dom"/>
</dbReference>
<keyword evidence="4" id="KW-0732">Signal</keyword>
<evidence type="ECO:0000313" key="6">
    <source>
        <dbReference type="EMBL" id="ELY62181.1"/>
    </source>
</evidence>
<dbReference type="OrthoDB" id="233597at2157"/>
<keyword evidence="3" id="KW-0813">Transport</keyword>
<dbReference type="PATRIC" id="fig|1227499.3.peg.18"/>
<dbReference type="GO" id="GO:0015833">
    <property type="term" value="P:peptide transport"/>
    <property type="evidence" value="ECO:0007669"/>
    <property type="project" value="TreeGrafter"/>
</dbReference>
<organism evidence="6 7">
    <name type="scientific">Natronolimnohabitans innermongolicus JCM 12255</name>
    <dbReference type="NCBI Taxonomy" id="1227499"/>
    <lineage>
        <taxon>Archaea</taxon>
        <taxon>Methanobacteriati</taxon>
        <taxon>Methanobacteriota</taxon>
        <taxon>Stenosarchaea group</taxon>
        <taxon>Halobacteria</taxon>
        <taxon>Halobacteriales</taxon>
        <taxon>Natrialbaceae</taxon>
        <taxon>Natronolimnohabitans</taxon>
    </lineage>
</organism>
<dbReference type="PANTHER" id="PTHR30290:SF10">
    <property type="entry name" value="PERIPLASMIC OLIGOPEPTIDE-BINDING PROTEIN-RELATED"/>
    <property type="match status" value="1"/>
</dbReference>
<dbReference type="Gene3D" id="3.10.105.10">
    <property type="entry name" value="Dipeptide-binding Protein, Domain 3"/>
    <property type="match status" value="2"/>
</dbReference>
<dbReference type="eggNOG" id="arCOG01534">
    <property type="taxonomic scope" value="Archaea"/>
</dbReference>
<dbReference type="Gene3D" id="3.90.76.10">
    <property type="entry name" value="Dipeptide-binding Protein, Domain 1"/>
    <property type="match status" value="1"/>
</dbReference>
<accession>L9XLA2</accession>
<comment type="subcellular location">
    <subcellularLocation>
        <location evidence="1">Cell envelope</location>
    </subcellularLocation>
</comment>
<evidence type="ECO:0000256" key="3">
    <source>
        <dbReference type="ARBA" id="ARBA00022448"/>
    </source>
</evidence>
<comment type="caution">
    <text evidence="6">The sequence shown here is derived from an EMBL/GenBank/DDBJ whole genome shotgun (WGS) entry which is preliminary data.</text>
</comment>
<evidence type="ECO:0000259" key="5">
    <source>
        <dbReference type="Pfam" id="PF00496"/>
    </source>
</evidence>
<reference evidence="6 7" key="1">
    <citation type="journal article" date="2014" name="PLoS Genet.">
        <title>Phylogenetically driven sequencing of extremely halophilic archaea reveals strategies for static and dynamic osmo-response.</title>
        <authorList>
            <person name="Becker E.A."/>
            <person name="Seitzer P.M."/>
            <person name="Tritt A."/>
            <person name="Larsen D."/>
            <person name="Krusor M."/>
            <person name="Yao A.I."/>
            <person name="Wu D."/>
            <person name="Madern D."/>
            <person name="Eisen J.A."/>
            <person name="Darling A.E."/>
            <person name="Facciotti M.T."/>
        </authorList>
    </citation>
    <scope>NUCLEOTIDE SEQUENCE [LARGE SCALE GENOMIC DNA]</scope>
    <source>
        <strain evidence="6 7">JCM 12255</strain>
    </source>
</reference>
<dbReference type="InterPro" id="IPR006311">
    <property type="entry name" value="TAT_signal"/>
</dbReference>
<dbReference type="RefSeq" id="WP_007257335.1">
    <property type="nucleotide sequence ID" value="NZ_AOHZ01000002.1"/>
</dbReference>
<dbReference type="SUPFAM" id="SSF53850">
    <property type="entry name" value="Periplasmic binding protein-like II"/>
    <property type="match status" value="2"/>
</dbReference>
<comment type="similarity">
    <text evidence="2">Belongs to the bacterial solute-binding protein 5 family.</text>
</comment>
<evidence type="ECO:0000313" key="7">
    <source>
        <dbReference type="Proteomes" id="UP000011602"/>
    </source>
</evidence>
<gene>
    <name evidence="6" type="ORF">C493_00090</name>
</gene>
<evidence type="ECO:0000256" key="1">
    <source>
        <dbReference type="ARBA" id="ARBA00004196"/>
    </source>
</evidence>
<evidence type="ECO:0000256" key="2">
    <source>
        <dbReference type="ARBA" id="ARBA00005695"/>
    </source>
</evidence>
<dbReference type="Pfam" id="PF00496">
    <property type="entry name" value="SBP_bac_5"/>
    <property type="match status" value="1"/>
</dbReference>
<dbReference type="EMBL" id="AOHZ01000002">
    <property type="protein sequence ID" value="ELY62181.1"/>
    <property type="molecule type" value="Genomic_DNA"/>
</dbReference>
<dbReference type="STRING" id="1227499.C493_00090"/>
<dbReference type="Gene3D" id="3.40.190.10">
    <property type="entry name" value="Periplasmic binding protein-like II"/>
    <property type="match status" value="1"/>
</dbReference>
<protein>
    <submittedName>
        <fullName evidence="6">Family 5 extracellular solute-binding protein</fullName>
    </submittedName>
</protein>